<feature type="domain" description="Primase C-terminal 1" evidence="2">
    <location>
        <begin position="178"/>
        <end position="244"/>
    </location>
</feature>
<evidence type="ECO:0000259" key="3">
    <source>
        <dbReference type="SMART" id="SM00943"/>
    </source>
</evidence>
<dbReference type="SMART" id="SM00942">
    <property type="entry name" value="PriCT_1"/>
    <property type="match status" value="1"/>
</dbReference>
<sequence>MSSYPTSSRATLEKSSLKYAERGKPTFPCRGNKAPCTPNGFKDATSDPDRLAEIWRRYPGEKIGMPTGRASGVFDVDVDRLEALGELPAEMPETLTVRTPRGGLHFFFNHVEGLTNRTGALPSGIDVRGDGGYVIVPPSPGYEVERLAPVADAPGWLLDLIRAEQEQRPRSGESGAFVDNGEPIPEGGRNDTLARIVGRLHDGTRGLGRLEEDAITVNEARCLPPLPAEEVRRIARSVFRYEPCKPVAGDRVPETAAALARVEEIIMNTVYRDKGGKTRRSLAVAWLKIARKHAYLDENGNPSLDVGYRQWALEAAVSRRTAMDQVRKMEEFRVDGEGSQSGKSGTITFLLPSAPIFTTLPTGGRIEEGCEDSRAPFTASRLRWSSPPRKSGKRGVVTGTRRVRQSVGSKARDAVERLGKSCENAVDDVEAAGGSMRLDDLAAKLGVKRTRDLTRRVNPKTGKGRDGFVTKLVAAGVFEVHGDTVALVDEWLEALNEERERSGEIALFRRDLAQYNRESDGYRNRSKGGATAVARDATPEADGHIGELHLVEELDRQVPAVSPLAEGVRDYLDKNPSDARRTPYWIGTTLWSFDLFDGKPTAEETAAAIEDLGGAAYLEENLRRARGVA</sequence>
<dbReference type="InterPro" id="IPR015330">
    <property type="entry name" value="DNA_primase/pol_bifunc_N"/>
</dbReference>
<feature type="region of interest" description="Disordered" evidence="1">
    <location>
        <begin position="167"/>
        <end position="190"/>
    </location>
</feature>
<feature type="compositionally biased region" description="Polar residues" evidence="1">
    <location>
        <begin position="1"/>
        <end position="10"/>
    </location>
</feature>
<evidence type="ECO:0000313" key="4">
    <source>
        <dbReference type="EMBL" id="CAA9473387.1"/>
    </source>
</evidence>
<dbReference type="CDD" id="cd04859">
    <property type="entry name" value="Prim_Pol"/>
    <property type="match status" value="1"/>
</dbReference>
<feature type="compositionally biased region" description="Low complexity" evidence="1">
    <location>
        <begin position="394"/>
        <end position="408"/>
    </location>
</feature>
<dbReference type="Pfam" id="PF09250">
    <property type="entry name" value="Prim-Pol"/>
    <property type="match status" value="1"/>
</dbReference>
<dbReference type="AlphaFoldDB" id="A0A6J4RQ27"/>
<dbReference type="Pfam" id="PF08708">
    <property type="entry name" value="PriCT_1"/>
    <property type="match status" value="1"/>
</dbReference>
<name>A0A6J4RQ27_9ACTN</name>
<reference evidence="4" key="1">
    <citation type="submission" date="2020-02" db="EMBL/GenBank/DDBJ databases">
        <authorList>
            <person name="Meier V. D."/>
        </authorList>
    </citation>
    <scope>NUCLEOTIDE SEQUENCE</scope>
    <source>
        <strain evidence="4">AVDCRST_MAG13</strain>
    </source>
</reference>
<gene>
    <name evidence="4" type="ORF">AVDCRST_MAG13-636</name>
</gene>
<evidence type="ECO:0000259" key="2">
    <source>
        <dbReference type="SMART" id="SM00942"/>
    </source>
</evidence>
<protein>
    <recommendedName>
        <fullName evidence="5">DNA primase/polymerase bifunctional N-terminal domain-containing protein</fullName>
    </recommendedName>
</protein>
<dbReference type="InterPro" id="IPR014820">
    <property type="entry name" value="PriCT_1"/>
</dbReference>
<feature type="domain" description="DNA primase/polymerase bifunctional N-terminal" evidence="3">
    <location>
        <begin position="16"/>
        <end position="157"/>
    </location>
</feature>
<evidence type="ECO:0008006" key="5">
    <source>
        <dbReference type="Google" id="ProtNLM"/>
    </source>
</evidence>
<proteinExistence type="predicted"/>
<dbReference type="SMART" id="SM00943">
    <property type="entry name" value="Prim-Pol"/>
    <property type="match status" value="1"/>
</dbReference>
<accession>A0A6J4RQ27</accession>
<feature type="region of interest" description="Disordered" evidence="1">
    <location>
        <begin position="1"/>
        <end position="45"/>
    </location>
</feature>
<evidence type="ECO:0000256" key="1">
    <source>
        <dbReference type="SAM" id="MobiDB-lite"/>
    </source>
</evidence>
<organism evidence="4">
    <name type="scientific">uncultured Solirubrobacteraceae bacterium</name>
    <dbReference type="NCBI Taxonomy" id="1162706"/>
    <lineage>
        <taxon>Bacteria</taxon>
        <taxon>Bacillati</taxon>
        <taxon>Actinomycetota</taxon>
        <taxon>Thermoleophilia</taxon>
        <taxon>Solirubrobacterales</taxon>
        <taxon>Solirubrobacteraceae</taxon>
        <taxon>environmental samples</taxon>
    </lineage>
</organism>
<dbReference type="SUPFAM" id="SSF56747">
    <property type="entry name" value="Prim-pol domain"/>
    <property type="match status" value="1"/>
</dbReference>
<feature type="region of interest" description="Disordered" evidence="1">
    <location>
        <begin position="378"/>
        <end position="410"/>
    </location>
</feature>
<dbReference type="EMBL" id="CADCVO010000092">
    <property type="protein sequence ID" value="CAA9473387.1"/>
    <property type="molecule type" value="Genomic_DNA"/>
</dbReference>
<feature type="compositionally biased region" description="Basic and acidic residues" evidence="1">
    <location>
        <begin position="11"/>
        <end position="24"/>
    </location>
</feature>